<dbReference type="Proteomes" id="UP000277671">
    <property type="component" value="Unassembled WGS sequence"/>
</dbReference>
<evidence type="ECO:0000259" key="1">
    <source>
        <dbReference type="Pfam" id="PF01814"/>
    </source>
</evidence>
<accession>A0A495JFZ9</accession>
<comment type="caution">
    <text evidence="2">The sequence shown here is derived from an EMBL/GenBank/DDBJ whole genome shotgun (WGS) entry which is preliminary data.</text>
</comment>
<dbReference type="InterPro" id="IPR012312">
    <property type="entry name" value="Hemerythrin-like"/>
</dbReference>
<feature type="domain" description="Hemerythrin-like" evidence="1">
    <location>
        <begin position="15"/>
        <end position="163"/>
    </location>
</feature>
<dbReference type="Pfam" id="PF01814">
    <property type="entry name" value="Hemerythrin"/>
    <property type="match status" value="1"/>
</dbReference>
<sequence length="172" mass="19888">MKRGRVDREAPGEHLVKELKWIHGVLRRDLNQLRRLADEVSRGASANRVQATVRSLQTRSPLWQLRVNCLSWCRLVHGHHGNEDVRIFPALRRSNPALIPAVNRLEADHRRISDLLDQVEALAKLLASDDRPETRKRLILALNDVRGGLLAHLDLEEATIIPTVRRWRDWPR</sequence>
<gene>
    <name evidence="2" type="ORF">BDK92_2138</name>
</gene>
<dbReference type="PANTHER" id="PTHR38048">
    <property type="entry name" value="EXPRESSED PROTEIN"/>
    <property type="match status" value="1"/>
</dbReference>
<dbReference type="AlphaFoldDB" id="A0A495JFZ9"/>
<name>A0A495JFZ9_9ACTN</name>
<keyword evidence="3" id="KW-1185">Reference proteome</keyword>
<dbReference type="CDD" id="cd12108">
    <property type="entry name" value="Hr-like"/>
    <property type="match status" value="1"/>
</dbReference>
<dbReference type="InterPro" id="IPR053206">
    <property type="entry name" value="Dimeric_xanthone_biosynth"/>
</dbReference>
<dbReference type="EMBL" id="RBKT01000001">
    <property type="protein sequence ID" value="RKR87837.1"/>
    <property type="molecule type" value="Genomic_DNA"/>
</dbReference>
<dbReference type="RefSeq" id="WP_121156551.1">
    <property type="nucleotide sequence ID" value="NZ_RBKT01000001.1"/>
</dbReference>
<evidence type="ECO:0000313" key="3">
    <source>
        <dbReference type="Proteomes" id="UP000277671"/>
    </source>
</evidence>
<proteinExistence type="predicted"/>
<reference evidence="2 3" key="1">
    <citation type="submission" date="2018-10" db="EMBL/GenBank/DDBJ databases">
        <title>Sequencing the genomes of 1000 actinobacteria strains.</title>
        <authorList>
            <person name="Klenk H.-P."/>
        </authorList>
    </citation>
    <scope>NUCLEOTIDE SEQUENCE [LARGE SCALE GENOMIC DNA]</scope>
    <source>
        <strain evidence="2 3">DSM 45175</strain>
    </source>
</reference>
<protein>
    <submittedName>
        <fullName evidence="2">Hemerythrin HHE cation binding domain-containing protein</fullName>
    </submittedName>
</protein>
<dbReference type="PANTHER" id="PTHR38048:SF1">
    <property type="entry name" value="HEMERYTHRIN-LIKE DOMAIN-CONTAINING PROTEIN"/>
    <property type="match status" value="1"/>
</dbReference>
<evidence type="ECO:0000313" key="2">
    <source>
        <dbReference type="EMBL" id="RKR87837.1"/>
    </source>
</evidence>
<organism evidence="2 3">
    <name type="scientific">Micromonospora pisi</name>
    <dbReference type="NCBI Taxonomy" id="589240"/>
    <lineage>
        <taxon>Bacteria</taxon>
        <taxon>Bacillati</taxon>
        <taxon>Actinomycetota</taxon>
        <taxon>Actinomycetes</taxon>
        <taxon>Micromonosporales</taxon>
        <taxon>Micromonosporaceae</taxon>
        <taxon>Micromonospora</taxon>
    </lineage>
</organism>
<dbReference type="Gene3D" id="1.20.120.520">
    <property type="entry name" value="nmb1532 protein domain like"/>
    <property type="match status" value="1"/>
</dbReference>
<dbReference type="OrthoDB" id="8225825at2"/>